<gene>
    <name evidence="12" type="primary">LOC107068954</name>
</gene>
<evidence type="ECO:0000256" key="3">
    <source>
        <dbReference type="ARBA" id="ARBA00022606"/>
    </source>
</evidence>
<dbReference type="PANTHER" id="PTHR21137:SF35">
    <property type="entry name" value="ODORANT RECEPTOR 19A-RELATED"/>
    <property type="match status" value="1"/>
</dbReference>
<protein>
    <submittedName>
        <fullName evidence="12">Odorant receptor 85e</fullName>
    </submittedName>
</protein>
<dbReference type="Pfam" id="PF02949">
    <property type="entry name" value="7tm_6"/>
    <property type="match status" value="1"/>
</dbReference>
<evidence type="ECO:0000256" key="6">
    <source>
        <dbReference type="ARBA" id="ARBA00022989"/>
    </source>
</evidence>
<keyword evidence="11" id="KW-1185">Reference proteome</keyword>
<evidence type="ECO:0000256" key="4">
    <source>
        <dbReference type="ARBA" id="ARBA00022692"/>
    </source>
</evidence>
<comment type="subcellular location">
    <subcellularLocation>
        <location evidence="1">Cell membrane</location>
        <topology evidence="1">Multi-pass membrane protein</topology>
    </subcellularLocation>
</comment>
<keyword evidence="8 12" id="KW-0675">Receptor</keyword>
<evidence type="ECO:0000256" key="8">
    <source>
        <dbReference type="ARBA" id="ARBA00023170"/>
    </source>
</evidence>
<keyword evidence="7 10" id="KW-0472">Membrane</keyword>
<keyword evidence="6 10" id="KW-1133">Transmembrane helix</keyword>
<reference evidence="12" key="1">
    <citation type="submission" date="2025-08" db="UniProtKB">
        <authorList>
            <consortium name="RefSeq"/>
        </authorList>
    </citation>
    <scope>IDENTIFICATION</scope>
    <source>
        <tissue evidence="12">Whole body</tissue>
    </source>
</reference>
<dbReference type="PANTHER" id="PTHR21137">
    <property type="entry name" value="ODORANT RECEPTOR"/>
    <property type="match status" value="1"/>
</dbReference>
<evidence type="ECO:0000256" key="9">
    <source>
        <dbReference type="ARBA" id="ARBA00023224"/>
    </source>
</evidence>
<feature type="transmembrane region" description="Helical" evidence="10">
    <location>
        <begin position="20"/>
        <end position="37"/>
    </location>
</feature>
<keyword evidence="3" id="KW-0716">Sensory transduction</keyword>
<accession>A0ABM1IM81</accession>
<evidence type="ECO:0000256" key="2">
    <source>
        <dbReference type="ARBA" id="ARBA00022475"/>
    </source>
</evidence>
<keyword evidence="9" id="KW-0807">Transducer</keyword>
<dbReference type="RefSeq" id="XP_015181318.1">
    <property type="nucleotide sequence ID" value="XM_015325832.1"/>
</dbReference>
<sequence>MIGISFTGYQAAMKMDEPDVALSYGGFTLTLTFVVFLESWPGQQLLDHTDRISEYVVRGKWYQSSFTTRTDLKIMLMRCVKPIQLTAGKLYVLNLENFSKVVKTSFSYFTVLRSVQ</sequence>
<evidence type="ECO:0000256" key="10">
    <source>
        <dbReference type="SAM" id="Phobius"/>
    </source>
</evidence>
<keyword evidence="5" id="KW-0552">Olfaction</keyword>
<evidence type="ECO:0000313" key="11">
    <source>
        <dbReference type="Proteomes" id="UP000694924"/>
    </source>
</evidence>
<name>A0ABM1IM81_POLDO</name>
<organism evidence="11 12">
    <name type="scientific">Polistes dominula</name>
    <name type="common">European paper wasp</name>
    <name type="synonym">Vespa dominula</name>
    <dbReference type="NCBI Taxonomy" id="743375"/>
    <lineage>
        <taxon>Eukaryota</taxon>
        <taxon>Metazoa</taxon>
        <taxon>Ecdysozoa</taxon>
        <taxon>Arthropoda</taxon>
        <taxon>Hexapoda</taxon>
        <taxon>Insecta</taxon>
        <taxon>Pterygota</taxon>
        <taxon>Neoptera</taxon>
        <taxon>Endopterygota</taxon>
        <taxon>Hymenoptera</taxon>
        <taxon>Apocrita</taxon>
        <taxon>Aculeata</taxon>
        <taxon>Vespoidea</taxon>
        <taxon>Vespidae</taxon>
        <taxon>Polistinae</taxon>
        <taxon>Polistini</taxon>
        <taxon>Polistes</taxon>
    </lineage>
</organism>
<evidence type="ECO:0000256" key="5">
    <source>
        <dbReference type="ARBA" id="ARBA00022725"/>
    </source>
</evidence>
<evidence type="ECO:0000256" key="1">
    <source>
        <dbReference type="ARBA" id="ARBA00004651"/>
    </source>
</evidence>
<keyword evidence="2" id="KW-1003">Cell membrane</keyword>
<evidence type="ECO:0000313" key="12">
    <source>
        <dbReference type="RefSeq" id="XP_015181318.1"/>
    </source>
</evidence>
<proteinExistence type="predicted"/>
<dbReference type="Proteomes" id="UP000694924">
    <property type="component" value="Unplaced"/>
</dbReference>
<evidence type="ECO:0000256" key="7">
    <source>
        <dbReference type="ARBA" id="ARBA00023136"/>
    </source>
</evidence>
<dbReference type="GeneID" id="107068954"/>
<keyword evidence="4 10" id="KW-0812">Transmembrane</keyword>
<dbReference type="InterPro" id="IPR004117">
    <property type="entry name" value="7tm6_olfct_rcpt"/>
</dbReference>